<name>A0A8J7K7V0_9CYAN</name>
<dbReference type="EMBL" id="JADEWL010000163">
    <property type="protein sequence ID" value="MBE9216387.1"/>
    <property type="molecule type" value="Genomic_DNA"/>
</dbReference>
<evidence type="ECO:0000313" key="1">
    <source>
        <dbReference type="EMBL" id="MBE9216387.1"/>
    </source>
</evidence>
<organism evidence="1 2">
    <name type="scientific">Plectonema cf. radiosum LEGE 06105</name>
    <dbReference type="NCBI Taxonomy" id="945769"/>
    <lineage>
        <taxon>Bacteria</taxon>
        <taxon>Bacillati</taxon>
        <taxon>Cyanobacteriota</taxon>
        <taxon>Cyanophyceae</taxon>
        <taxon>Oscillatoriophycideae</taxon>
        <taxon>Oscillatoriales</taxon>
        <taxon>Microcoleaceae</taxon>
        <taxon>Plectonema</taxon>
    </lineage>
</organism>
<keyword evidence="2" id="KW-1185">Reference proteome</keyword>
<dbReference type="Proteomes" id="UP000620559">
    <property type="component" value="Unassembled WGS sequence"/>
</dbReference>
<reference evidence="1" key="1">
    <citation type="submission" date="2020-10" db="EMBL/GenBank/DDBJ databases">
        <authorList>
            <person name="Castelo-Branco R."/>
            <person name="Eusebio N."/>
            <person name="Adriana R."/>
            <person name="Vieira A."/>
            <person name="Brugerolle De Fraissinette N."/>
            <person name="Rezende De Castro R."/>
            <person name="Schneider M.P."/>
            <person name="Vasconcelos V."/>
            <person name="Leao P.N."/>
        </authorList>
    </citation>
    <scope>NUCLEOTIDE SEQUENCE</scope>
    <source>
        <strain evidence="1">LEGE 06105</strain>
    </source>
</reference>
<evidence type="ECO:0000313" key="2">
    <source>
        <dbReference type="Proteomes" id="UP000620559"/>
    </source>
</evidence>
<proteinExistence type="predicted"/>
<protein>
    <submittedName>
        <fullName evidence="1">Uncharacterized protein</fullName>
    </submittedName>
</protein>
<dbReference type="AlphaFoldDB" id="A0A8J7K7V0"/>
<dbReference type="Pfam" id="PF11536">
    <property type="entry name" value="DUF3226"/>
    <property type="match status" value="1"/>
</dbReference>
<accession>A0A8J7K7V0</accession>
<gene>
    <name evidence="1" type="ORF">IQ247_27625</name>
</gene>
<sequence>MARQKEYIAKKLIVEGEQDKRVIPYFIEAKGIPWGETRKTAIVDIEVYGGNQFIDSDLISTELKASGLTNLGLMVDADDNPLGCWDSIRNACLKIMPDFPQELPNTGLIHKTNTGIKFGVWIMPDNQQKGMLETFLAYMVTDENESIWQYTQEVVKQAKSKGAAFKDSHFDKANIYTWLAWQNEPGRQLHQAIKERILNPNHPKAEIFFNWFKALYDL</sequence>
<comment type="caution">
    <text evidence="1">The sequence shown here is derived from an EMBL/GenBank/DDBJ whole genome shotgun (WGS) entry which is preliminary data.</text>
</comment>
<dbReference type="InterPro" id="IPR024508">
    <property type="entry name" value="DUF3226"/>
</dbReference>
<dbReference type="RefSeq" id="WP_193924927.1">
    <property type="nucleotide sequence ID" value="NZ_JADEWL010000163.1"/>
</dbReference>